<comment type="subcellular location">
    <subcellularLocation>
        <location evidence="1">Membrane</location>
        <topology evidence="1">Multi-pass membrane protein</topology>
    </subcellularLocation>
</comment>
<evidence type="ECO:0000313" key="8">
    <source>
        <dbReference type="Proteomes" id="UP000004095"/>
    </source>
</evidence>
<feature type="transmembrane region" description="Helical" evidence="5">
    <location>
        <begin position="123"/>
        <end position="141"/>
    </location>
</feature>
<protein>
    <submittedName>
        <fullName evidence="7">Membrane protein, putative</fullName>
    </submittedName>
</protein>
<dbReference type="RefSeq" id="WP_002701590.1">
    <property type="nucleotide sequence ID" value="NZ_AAWS01000038.1"/>
</dbReference>
<feature type="transmembrane region" description="Helical" evidence="5">
    <location>
        <begin position="6"/>
        <end position="27"/>
    </location>
</feature>
<feature type="transmembrane region" description="Helical" evidence="5">
    <location>
        <begin position="161"/>
        <end position="183"/>
    </location>
</feature>
<evidence type="ECO:0000259" key="6">
    <source>
        <dbReference type="PROSITE" id="PS50922"/>
    </source>
</evidence>
<reference evidence="7 8" key="1">
    <citation type="submission" date="2007-01" db="EMBL/GenBank/DDBJ databases">
        <authorList>
            <person name="Haygood M."/>
            <person name="Podell S."/>
            <person name="Anderson C."/>
            <person name="Hopkinson B."/>
            <person name="Roe K."/>
            <person name="Barbeau K."/>
            <person name="Gaasterland T."/>
            <person name="Ferriera S."/>
            <person name="Johnson J."/>
            <person name="Kravitz S."/>
            <person name="Beeson K."/>
            <person name="Sutton G."/>
            <person name="Rogers Y.-H."/>
            <person name="Friedman R."/>
            <person name="Frazier M."/>
            <person name="Venter J.C."/>
        </authorList>
    </citation>
    <scope>NUCLEOTIDE SEQUENCE [LARGE SCALE GENOMIC DNA]</scope>
    <source>
        <strain evidence="7 8">ATCC 23134</strain>
    </source>
</reference>
<evidence type="ECO:0000256" key="3">
    <source>
        <dbReference type="ARBA" id="ARBA00022989"/>
    </source>
</evidence>
<dbReference type="GO" id="GO:0016020">
    <property type="term" value="C:membrane"/>
    <property type="evidence" value="ECO:0007669"/>
    <property type="project" value="UniProtKB-SubCell"/>
</dbReference>
<feature type="transmembrane region" description="Helical" evidence="5">
    <location>
        <begin position="101"/>
        <end position="117"/>
    </location>
</feature>
<feature type="transmembrane region" description="Helical" evidence="5">
    <location>
        <begin position="39"/>
        <end position="59"/>
    </location>
</feature>
<sequence length="242" mass="28096">MELLKFIPLYSLLFVGLYQLLSLFKGHQFLNSKAKRADVLSLIYYCISPPFAIILFTISPKLWQYTLANTMHKHLFLIAVGFYIYSSYLELTTRKKYDKSLLIHHVVVSIGMTLMIAQGEYLAMLTSFIILPFTSIFYHLIRLLKASEDDYSQLIRKTNNWQLPIFIIIRVAFHITVTLLFVYYELKAPLLSTGVFIYSFATLAAAFWLNLFWLKKLVYICKKGKQQLNASNPQRPAKAAMH</sequence>
<proteinExistence type="predicted"/>
<evidence type="ECO:0000256" key="5">
    <source>
        <dbReference type="SAM" id="Phobius"/>
    </source>
</evidence>
<evidence type="ECO:0000256" key="4">
    <source>
        <dbReference type="ARBA" id="ARBA00023136"/>
    </source>
</evidence>
<keyword evidence="4 5" id="KW-0472">Membrane</keyword>
<feature type="domain" description="TLC" evidence="6">
    <location>
        <begin position="30"/>
        <end position="226"/>
    </location>
</feature>
<evidence type="ECO:0000313" key="7">
    <source>
        <dbReference type="EMBL" id="EAY26156.1"/>
    </source>
</evidence>
<comment type="caution">
    <text evidence="7">The sequence shown here is derived from an EMBL/GenBank/DDBJ whole genome shotgun (WGS) entry which is preliminary data.</text>
</comment>
<organism evidence="7 8">
    <name type="scientific">Microscilla marina ATCC 23134</name>
    <dbReference type="NCBI Taxonomy" id="313606"/>
    <lineage>
        <taxon>Bacteria</taxon>
        <taxon>Pseudomonadati</taxon>
        <taxon>Bacteroidota</taxon>
        <taxon>Cytophagia</taxon>
        <taxon>Cytophagales</taxon>
        <taxon>Microscillaceae</taxon>
        <taxon>Microscilla</taxon>
    </lineage>
</organism>
<keyword evidence="8" id="KW-1185">Reference proteome</keyword>
<dbReference type="AlphaFoldDB" id="A1ZU43"/>
<name>A1ZU43_MICM2</name>
<keyword evidence="2 5" id="KW-0812">Transmembrane</keyword>
<dbReference type="InterPro" id="IPR006634">
    <property type="entry name" value="TLC-dom"/>
</dbReference>
<accession>A1ZU43</accession>
<dbReference type="Proteomes" id="UP000004095">
    <property type="component" value="Unassembled WGS sequence"/>
</dbReference>
<gene>
    <name evidence="7" type="ORF">M23134_06029</name>
</gene>
<feature type="transmembrane region" description="Helical" evidence="5">
    <location>
        <begin position="71"/>
        <end position="89"/>
    </location>
</feature>
<feature type="transmembrane region" description="Helical" evidence="5">
    <location>
        <begin position="195"/>
        <end position="214"/>
    </location>
</feature>
<keyword evidence="3 5" id="KW-1133">Transmembrane helix</keyword>
<evidence type="ECO:0000256" key="2">
    <source>
        <dbReference type="ARBA" id="ARBA00022692"/>
    </source>
</evidence>
<evidence type="ECO:0000256" key="1">
    <source>
        <dbReference type="ARBA" id="ARBA00004141"/>
    </source>
</evidence>
<dbReference type="EMBL" id="AAWS01000038">
    <property type="protein sequence ID" value="EAY26156.1"/>
    <property type="molecule type" value="Genomic_DNA"/>
</dbReference>
<dbReference type="PROSITE" id="PS50922">
    <property type="entry name" value="TLC"/>
    <property type="match status" value="1"/>
</dbReference>
<dbReference type="SMART" id="SM00724">
    <property type="entry name" value="TLC"/>
    <property type="match status" value="1"/>
</dbReference>